<evidence type="ECO:0000313" key="1">
    <source>
        <dbReference type="Proteomes" id="UP000887580"/>
    </source>
</evidence>
<protein>
    <submittedName>
        <fullName evidence="2">Uncharacterized protein</fullName>
    </submittedName>
</protein>
<sequence>MNPFEFPRQSQEEKVSEPNVMQFKASQKLLNAIESSPGSGDKSIKKEVEMSRIPVVSPSIYDTGLV</sequence>
<organism evidence="1 2">
    <name type="scientific">Panagrolaimus sp. PS1159</name>
    <dbReference type="NCBI Taxonomy" id="55785"/>
    <lineage>
        <taxon>Eukaryota</taxon>
        <taxon>Metazoa</taxon>
        <taxon>Ecdysozoa</taxon>
        <taxon>Nematoda</taxon>
        <taxon>Chromadorea</taxon>
        <taxon>Rhabditida</taxon>
        <taxon>Tylenchina</taxon>
        <taxon>Panagrolaimomorpha</taxon>
        <taxon>Panagrolaimoidea</taxon>
        <taxon>Panagrolaimidae</taxon>
        <taxon>Panagrolaimus</taxon>
    </lineage>
</organism>
<name>A0AC35FMR4_9BILA</name>
<accession>A0AC35FMR4</accession>
<dbReference type="Proteomes" id="UP000887580">
    <property type="component" value="Unplaced"/>
</dbReference>
<evidence type="ECO:0000313" key="2">
    <source>
        <dbReference type="WBParaSite" id="PS1159_v2.g18931.t1"/>
    </source>
</evidence>
<proteinExistence type="predicted"/>
<reference evidence="2" key="1">
    <citation type="submission" date="2022-11" db="UniProtKB">
        <authorList>
            <consortium name="WormBaseParasite"/>
        </authorList>
    </citation>
    <scope>IDENTIFICATION</scope>
</reference>
<dbReference type="WBParaSite" id="PS1159_v2.g18931.t1">
    <property type="protein sequence ID" value="PS1159_v2.g18931.t1"/>
    <property type="gene ID" value="PS1159_v2.g18931"/>
</dbReference>